<keyword evidence="2" id="KW-0812">Transmembrane</keyword>
<accession>A0A1N6HPK8</accession>
<feature type="domain" description="DUF6458" evidence="3">
    <location>
        <begin position="1"/>
        <end position="73"/>
    </location>
</feature>
<organism evidence="4 5">
    <name type="scientific">Agromyces cerinus subsp. cerinus</name>
    <dbReference type="NCBI Taxonomy" id="232089"/>
    <lineage>
        <taxon>Bacteria</taxon>
        <taxon>Bacillati</taxon>
        <taxon>Actinomycetota</taxon>
        <taxon>Actinomycetes</taxon>
        <taxon>Micrococcales</taxon>
        <taxon>Microbacteriaceae</taxon>
        <taxon>Agromyces</taxon>
    </lineage>
</organism>
<evidence type="ECO:0000256" key="1">
    <source>
        <dbReference type="SAM" id="MobiDB-lite"/>
    </source>
</evidence>
<evidence type="ECO:0000256" key="2">
    <source>
        <dbReference type="SAM" id="Phobius"/>
    </source>
</evidence>
<keyword evidence="2" id="KW-0472">Membrane</keyword>
<gene>
    <name evidence="4" type="ORF">SAMN05443544_3377</name>
</gene>
<dbReference type="InterPro" id="IPR045597">
    <property type="entry name" value="DUF6458"/>
</dbReference>
<sequence length="85" mass="9100">MSIGLGILLVAIGAVLTFALNVTVDWIDLDLVGYILMIAGAVVIILGLIFMMRRRRSISTTSTTTDPVAGQRVTRTEDQAAPPEV</sequence>
<proteinExistence type="predicted"/>
<name>A0A1N6HPK8_9MICO</name>
<dbReference type="OrthoDB" id="4775046at2"/>
<feature type="transmembrane region" description="Helical" evidence="2">
    <location>
        <begin position="31"/>
        <end position="52"/>
    </location>
</feature>
<dbReference type="RefSeq" id="WP_056658860.1">
    <property type="nucleotide sequence ID" value="NZ_FSRJ01000004.1"/>
</dbReference>
<evidence type="ECO:0000313" key="5">
    <source>
        <dbReference type="Proteomes" id="UP000184699"/>
    </source>
</evidence>
<dbReference type="Pfam" id="PF20059">
    <property type="entry name" value="DUF6458"/>
    <property type="match status" value="1"/>
</dbReference>
<dbReference type="EMBL" id="FSRJ01000004">
    <property type="protein sequence ID" value="SIO21680.1"/>
    <property type="molecule type" value="Genomic_DNA"/>
</dbReference>
<dbReference type="Proteomes" id="UP000184699">
    <property type="component" value="Unassembled WGS sequence"/>
</dbReference>
<keyword evidence="5" id="KW-1185">Reference proteome</keyword>
<evidence type="ECO:0000259" key="3">
    <source>
        <dbReference type="Pfam" id="PF20059"/>
    </source>
</evidence>
<dbReference type="STRING" id="232089.SAMN05443544_3377"/>
<protein>
    <recommendedName>
        <fullName evidence="3">DUF6458 domain-containing protein</fullName>
    </recommendedName>
</protein>
<dbReference type="AlphaFoldDB" id="A0A1N6HPK8"/>
<feature type="region of interest" description="Disordered" evidence="1">
    <location>
        <begin position="59"/>
        <end position="85"/>
    </location>
</feature>
<reference evidence="5" key="1">
    <citation type="submission" date="2016-11" db="EMBL/GenBank/DDBJ databases">
        <authorList>
            <person name="Varghese N."/>
            <person name="Submissions S."/>
        </authorList>
    </citation>
    <scope>NUCLEOTIDE SEQUENCE [LARGE SCALE GENOMIC DNA]</scope>
    <source>
        <strain evidence="5">DSM 8595</strain>
    </source>
</reference>
<keyword evidence="2" id="KW-1133">Transmembrane helix</keyword>
<evidence type="ECO:0000313" key="4">
    <source>
        <dbReference type="EMBL" id="SIO21680.1"/>
    </source>
</evidence>